<gene>
    <name evidence="1" type="ORF">Bcoa_0845</name>
</gene>
<protein>
    <submittedName>
        <fullName evidence="1">Uncharacterized protein</fullName>
    </submittedName>
</protein>
<reference evidence="1 2" key="1">
    <citation type="journal article" date="2011" name="Stand. Genomic Sci.">
        <title>Complete Genome Sequence of a thermotolerant sporogenic lactic acid bacterium, Bacillus coagulans strain 36D1.</title>
        <authorList>
            <person name="Rhee M.S."/>
            <person name="Moritz B.E."/>
            <person name="Xie G."/>
            <person name="Glavina Del Rio T."/>
            <person name="Dalin E."/>
            <person name="Tice H."/>
            <person name="Bruce D."/>
            <person name="Goodwin L."/>
            <person name="Chertkov O."/>
            <person name="Brettin T."/>
            <person name="Han C."/>
            <person name="Detter C."/>
            <person name="Pitluck S."/>
            <person name="Land M.L."/>
            <person name="Patel M."/>
            <person name="Ou M."/>
            <person name="Harbrucker R."/>
            <person name="Ingram L.O."/>
            <person name="Shanmugam K.T."/>
        </authorList>
    </citation>
    <scope>NUCLEOTIDE SEQUENCE [LARGE SCALE GENOMIC DNA]</scope>
    <source>
        <strain evidence="1 2">36D1</strain>
    </source>
</reference>
<proteinExistence type="predicted"/>
<dbReference type="Proteomes" id="UP000009283">
    <property type="component" value="Chromosome"/>
</dbReference>
<accession>G2TQY7</accession>
<dbReference type="KEGG" id="bag:Bcoa_0845"/>
<dbReference type="HOGENOM" id="CLU_3247077_0_0_9"/>
<dbReference type="EMBL" id="CP003056">
    <property type="protein sequence ID" value="AEP00063.1"/>
    <property type="molecule type" value="Genomic_DNA"/>
</dbReference>
<organism evidence="1 2">
    <name type="scientific">Heyndrickxia coagulans 36D1</name>
    <dbReference type="NCBI Taxonomy" id="345219"/>
    <lineage>
        <taxon>Bacteria</taxon>
        <taxon>Bacillati</taxon>
        <taxon>Bacillota</taxon>
        <taxon>Bacilli</taxon>
        <taxon>Bacillales</taxon>
        <taxon>Bacillaceae</taxon>
        <taxon>Heyndrickxia</taxon>
    </lineage>
</organism>
<evidence type="ECO:0000313" key="1">
    <source>
        <dbReference type="EMBL" id="AEP00063.1"/>
    </source>
</evidence>
<dbReference type="AlphaFoldDB" id="G2TQY7"/>
<evidence type="ECO:0000313" key="2">
    <source>
        <dbReference type="Proteomes" id="UP000009283"/>
    </source>
</evidence>
<sequence length="42" mass="4787">MRSPPTPKKANLQIFQLPYFVSLNLPFQIGTLNRFAPENPEA</sequence>
<name>G2TQY7_HEYCO</name>